<protein>
    <recommendedName>
        <fullName evidence="3">Lipoprotein</fullName>
    </recommendedName>
</protein>
<comment type="caution">
    <text evidence="1">The sequence shown here is derived from an EMBL/GenBank/DDBJ whole genome shotgun (WGS) entry which is preliminary data.</text>
</comment>
<name>A0ABS2W9N0_9GAMM</name>
<proteinExistence type="predicted"/>
<keyword evidence="2" id="KW-1185">Reference proteome</keyword>
<organism evidence="1 2">
    <name type="scientific">Amphritea pacifica</name>
    <dbReference type="NCBI Taxonomy" id="2811233"/>
    <lineage>
        <taxon>Bacteria</taxon>
        <taxon>Pseudomonadati</taxon>
        <taxon>Pseudomonadota</taxon>
        <taxon>Gammaproteobacteria</taxon>
        <taxon>Oceanospirillales</taxon>
        <taxon>Oceanospirillaceae</taxon>
        <taxon>Amphritea</taxon>
    </lineage>
</organism>
<sequence length="158" mass="18716">MRRFVTIVLTFIIYLIVAGCEKNEPRQPFGERVKLSNPDNQIKFEQEISSIEYYKDREGYVIYSLHDYDLVLSAIRKAIYGDRFTPTTEESIILHNECRKEIYINLLKSVNINYSIEKGPDGAKDYLVWRQLDGYKVDKVRKEAEFEFLKRGPDCYIR</sequence>
<dbReference type="PROSITE" id="PS51257">
    <property type="entry name" value="PROKAR_LIPOPROTEIN"/>
    <property type="match status" value="1"/>
</dbReference>
<dbReference type="Proteomes" id="UP000760472">
    <property type="component" value="Unassembled WGS sequence"/>
</dbReference>
<reference evidence="1 2" key="1">
    <citation type="submission" date="2021-02" db="EMBL/GenBank/DDBJ databases">
        <title>A novel species of genus Amphritea isolated from a fishpond in China.</title>
        <authorList>
            <person name="Lu H."/>
        </authorList>
    </citation>
    <scope>NUCLEOTIDE SEQUENCE [LARGE SCALE GENOMIC DNA]</scope>
    <source>
        <strain evidence="1 2">RP18W</strain>
    </source>
</reference>
<evidence type="ECO:0000313" key="2">
    <source>
        <dbReference type="Proteomes" id="UP000760472"/>
    </source>
</evidence>
<gene>
    <name evidence="1" type="ORF">JW498_13715</name>
</gene>
<dbReference type="RefSeq" id="WP_205211318.1">
    <property type="nucleotide sequence ID" value="NZ_JAFFZO010000025.1"/>
</dbReference>
<dbReference type="EMBL" id="JAFFZP010000022">
    <property type="protein sequence ID" value="MBN0988426.1"/>
    <property type="molecule type" value="Genomic_DNA"/>
</dbReference>
<evidence type="ECO:0008006" key="3">
    <source>
        <dbReference type="Google" id="ProtNLM"/>
    </source>
</evidence>
<accession>A0ABS2W9N0</accession>
<evidence type="ECO:0000313" key="1">
    <source>
        <dbReference type="EMBL" id="MBN0988426.1"/>
    </source>
</evidence>